<dbReference type="EMBL" id="LIAE01006471">
    <property type="protein sequence ID" value="PAV89138.1"/>
    <property type="molecule type" value="Genomic_DNA"/>
</dbReference>
<comment type="caution">
    <text evidence="10">The sequence shown here is derived from an EMBL/GenBank/DDBJ whole genome shotgun (WGS) entry which is preliminary data.</text>
</comment>
<evidence type="ECO:0000256" key="1">
    <source>
        <dbReference type="ARBA" id="ARBA00000707"/>
    </source>
</evidence>
<dbReference type="STRING" id="2018661.A0A2A2LSJ5"/>
<evidence type="ECO:0000256" key="3">
    <source>
        <dbReference type="ARBA" id="ARBA00022723"/>
    </source>
</evidence>
<feature type="compositionally biased region" description="Low complexity" evidence="7">
    <location>
        <begin position="101"/>
        <end position="117"/>
    </location>
</feature>
<reference evidence="10 11" key="1">
    <citation type="journal article" date="2017" name="Curr. Biol.">
        <title>Genome architecture and evolution of a unichromosomal asexual nematode.</title>
        <authorList>
            <person name="Fradin H."/>
            <person name="Zegar C."/>
            <person name="Gutwein M."/>
            <person name="Lucas J."/>
            <person name="Kovtun M."/>
            <person name="Corcoran D."/>
            <person name="Baugh L.R."/>
            <person name="Kiontke K."/>
            <person name="Gunsalus K."/>
            <person name="Fitch D.H."/>
            <person name="Piano F."/>
        </authorList>
    </citation>
    <scope>NUCLEOTIDE SEQUENCE [LARGE SCALE GENOMIC DNA]</scope>
    <source>
        <strain evidence="10">PF1309</strain>
    </source>
</reference>
<dbReference type="GO" id="GO:0004843">
    <property type="term" value="F:cysteine-type deubiquitinase activity"/>
    <property type="evidence" value="ECO:0007669"/>
    <property type="project" value="UniProtKB-EC"/>
</dbReference>
<feature type="compositionally biased region" description="Polar residues" evidence="7">
    <location>
        <begin position="129"/>
        <end position="157"/>
    </location>
</feature>
<dbReference type="PANTHER" id="PTHR21646">
    <property type="entry name" value="UBIQUITIN CARBOXYL-TERMINAL HYDROLASE"/>
    <property type="match status" value="1"/>
</dbReference>
<gene>
    <name evidence="10" type="ORF">WR25_14151</name>
</gene>
<dbReference type="Pfam" id="PF00443">
    <property type="entry name" value="UCH"/>
    <property type="match status" value="1"/>
</dbReference>
<feature type="compositionally biased region" description="Low complexity" evidence="7">
    <location>
        <begin position="1"/>
        <end position="70"/>
    </location>
</feature>
<dbReference type="InterPro" id="IPR001394">
    <property type="entry name" value="Peptidase_C19_UCH"/>
</dbReference>
<feature type="compositionally biased region" description="Polar residues" evidence="7">
    <location>
        <begin position="768"/>
        <end position="784"/>
    </location>
</feature>
<keyword evidence="11" id="KW-1185">Reference proteome</keyword>
<dbReference type="PROSITE" id="PS50865">
    <property type="entry name" value="ZF_MYND_2"/>
    <property type="match status" value="1"/>
</dbReference>
<keyword evidence="5" id="KW-0862">Zinc</keyword>
<evidence type="ECO:0000256" key="4">
    <source>
        <dbReference type="ARBA" id="ARBA00022771"/>
    </source>
</evidence>
<dbReference type="PROSITE" id="PS50235">
    <property type="entry name" value="USP_3"/>
    <property type="match status" value="1"/>
</dbReference>
<evidence type="ECO:0000259" key="9">
    <source>
        <dbReference type="PROSITE" id="PS50865"/>
    </source>
</evidence>
<dbReference type="GO" id="GO:0008270">
    <property type="term" value="F:zinc ion binding"/>
    <property type="evidence" value="ECO:0007669"/>
    <property type="project" value="UniProtKB-KW"/>
</dbReference>
<dbReference type="OrthoDB" id="265776at2759"/>
<protein>
    <recommendedName>
        <fullName evidence="2">ubiquitinyl hydrolase 1</fullName>
        <ecNumber evidence="2">3.4.19.12</ecNumber>
    </recommendedName>
</protein>
<evidence type="ECO:0000259" key="8">
    <source>
        <dbReference type="PROSITE" id="PS50235"/>
    </source>
</evidence>
<dbReference type="SUPFAM" id="SSF54001">
    <property type="entry name" value="Cysteine proteinases"/>
    <property type="match status" value="1"/>
</dbReference>
<proteinExistence type="predicted"/>
<dbReference type="SUPFAM" id="SSF144232">
    <property type="entry name" value="HIT/MYND zinc finger-like"/>
    <property type="match status" value="1"/>
</dbReference>
<feature type="region of interest" description="Disordered" evidence="7">
    <location>
        <begin position="1"/>
        <end position="158"/>
    </location>
</feature>
<evidence type="ECO:0000256" key="6">
    <source>
        <dbReference type="PROSITE-ProRule" id="PRU00134"/>
    </source>
</evidence>
<feature type="compositionally biased region" description="Low complexity" evidence="7">
    <location>
        <begin position="751"/>
        <end position="763"/>
    </location>
</feature>
<feature type="compositionally biased region" description="Basic and acidic residues" evidence="7">
    <location>
        <begin position="260"/>
        <end position="274"/>
    </location>
</feature>
<feature type="compositionally biased region" description="Pro residues" evidence="7">
    <location>
        <begin position="344"/>
        <end position="353"/>
    </location>
</feature>
<evidence type="ECO:0000313" key="10">
    <source>
        <dbReference type="EMBL" id="PAV89138.1"/>
    </source>
</evidence>
<comment type="catalytic activity">
    <reaction evidence="1">
        <text>Thiol-dependent hydrolysis of ester, thioester, amide, peptide and isopeptide bonds formed by the C-terminal Gly of ubiquitin (a 76-residue protein attached to proteins as an intracellular targeting signal).</text>
        <dbReference type="EC" id="3.4.19.12"/>
    </reaction>
</comment>
<dbReference type="InterPro" id="IPR002893">
    <property type="entry name" value="Znf_MYND"/>
</dbReference>
<dbReference type="InterPro" id="IPR038765">
    <property type="entry name" value="Papain-like_cys_pep_sf"/>
</dbReference>
<dbReference type="PANTHER" id="PTHR21646:SF74">
    <property type="entry name" value="UBIQUITIN CARBOXYL-TERMINAL HYDROLASE 19"/>
    <property type="match status" value="1"/>
</dbReference>
<organism evidence="10 11">
    <name type="scientific">Diploscapter pachys</name>
    <dbReference type="NCBI Taxonomy" id="2018661"/>
    <lineage>
        <taxon>Eukaryota</taxon>
        <taxon>Metazoa</taxon>
        <taxon>Ecdysozoa</taxon>
        <taxon>Nematoda</taxon>
        <taxon>Chromadorea</taxon>
        <taxon>Rhabditida</taxon>
        <taxon>Rhabditina</taxon>
        <taxon>Rhabditomorpha</taxon>
        <taxon>Rhabditoidea</taxon>
        <taxon>Rhabditidae</taxon>
        <taxon>Diploscapter</taxon>
    </lineage>
</organism>
<feature type="region of interest" description="Disordered" evidence="7">
    <location>
        <begin position="245"/>
        <end position="354"/>
    </location>
</feature>
<dbReference type="PROSITE" id="PS00972">
    <property type="entry name" value="USP_1"/>
    <property type="match status" value="1"/>
</dbReference>
<evidence type="ECO:0000313" key="11">
    <source>
        <dbReference type="Proteomes" id="UP000218231"/>
    </source>
</evidence>
<dbReference type="Proteomes" id="UP000218231">
    <property type="component" value="Unassembled WGS sequence"/>
</dbReference>
<feature type="compositionally biased region" description="Low complexity" evidence="7">
    <location>
        <begin position="77"/>
        <end position="88"/>
    </location>
</feature>
<dbReference type="PROSITE" id="PS00973">
    <property type="entry name" value="USP_2"/>
    <property type="match status" value="1"/>
</dbReference>
<dbReference type="InterPro" id="IPR028889">
    <property type="entry name" value="USP"/>
</dbReference>
<dbReference type="AlphaFoldDB" id="A0A2A2LSJ5"/>
<dbReference type="Gene3D" id="6.10.140.2220">
    <property type="match status" value="1"/>
</dbReference>
<evidence type="ECO:0000256" key="7">
    <source>
        <dbReference type="SAM" id="MobiDB-lite"/>
    </source>
</evidence>
<keyword evidence="3" id="KW-0479">Metal-binding</keyword>
<sequence>MAFSFSSSSYRYSGSSGVSATRPSVRSSSGSSRTTGASAAAAEPSSYSSSSYLPRSSSSSSYYRQPYMSPAASRIGAAATTNPPAASSMSMTKTPASPLLSSRYSRTSNANSSYSSAAQTPARDALSRMTPSAMTNGASSSMLPPGSSNPLTVSPTPDQHLKINRLARNSYRTVSVSQYAQQAKEREEREIKLREQIEWEEREKFREQSEGLMQPSVGSFVSDFRSRSTFASPAYNEFTRSIHSYDPNYLSSSSSTNSRDQQKDRDRDRDRERASTTAPVANHNSYAAAAASQNNQQITPGTGPRGGSVSALSTSPSASVFTNSHLQLGGSGTRSLLHPAGAPGIPPPPPPPQEGARIPIQHSASVYAVSSYKPYQRHDQRQQEEAATGSVALGFTGLRNIGNTCFMNATLQMLVNSIELKTYFLERHYQNDINIENPLGFKGRLAEAFAEFMREMWNQRNRAIEPAKIKELVAEKANQFANFSQHDAHEFLSFLLDGLHEDLNRVKRKPQTGIVESDGRGDVEVADEAWRNHTLRNDSIFVDLFYGQLKSRLQCPACDRISITFDPFVYLPVPFPKVKKSSTVYFWPLDPYEKPIKMAVFYSADGTIQDLITALSDMVRVPSRQIRFVEVLSHRFQKFFEPQEPANDISSGDTLFAFQVHDPNKCGDEVVEIKVLQRQLYLSNSKYVCNHCGSSRELRLKACEGCYNAYYCNKDCQQSDWNTGGHRDECGRRTTGPHAAMRINGSTPSDSSVRAASKSPARKSPSREASNSSNRSTTPSQSKQMFLIKKIRDQTVVLGDTISEKETEGLVNVENGAWLSVNWYNLRNGKPFITVINKRQLDCDVDKSAKFCRSTSSEGRGTTAEPTLQEMLGLFSETEKLKPEEAWYCNKCKQHVEATKKLELYRLPPVLIVQLKRFVYTASAYQTSMHRRSKDERRVLYPIYELDMAPYLAESAPSDQTTKYDLTGVICHSGSSFFGHYVSIGRLAGLDGSKTVLDWRLFDDSMVTKTSVSNVQSDDAYLLFYKQRGLATKRIFTKHYSCDPTELNKPDVNEPGPNPLKTEHPASFAQNARKSATPPEPAIIVNGTMHADTNGNPMIKIDKESSPECLAKL</sequence>
<dbReference type="GO" id="GO:0016579">
    <property type="term" value="P:protein deubiquitination"/>
    <property type="evidence" value="ECO:0007669"/>
    <property type="project" value="InterPro"/>
</dbReference>
<name>A0A2A2LSJ5_9BILA</name>
<feature type="region of interest" description="Disordered" evidence="7">
    <location>
        <begin position="1046"/>
        <end position="1113"/>
    </location>
</feature>
<keyword evidence="4 6" id="KW-0863">Zinc-finger</keyword>
<dbReference type="Gene3D" id="3.90.70.10">
    <property type="entry name" value="Cysteine proteinases"/>
    <property type="match status" value="2"/>
</dbReference>
<dbReference type="EC" id="3.4.19.12" evidence="2"/>
<feature type="compositionally biased region" description="Low complexity" evidence="7">
    <location>
        <begin position="308"/>
        <end position="320"/>
    </location>
</feature>
<dbReference type="Pfam" id="PF01753">
    <property type="entry name" value="zf-MYND"/>
    <property type="match status" value="1"/>
</dbReference>
<dbReference type="PROSITE" id="PS01360">
    <property type="entry name" value="ZF_MYND_1"/>
    <property type="match status" value="1"/>
</dbReference>
<accession>A0A2A2LSJ5</accession>
<dbReference type="InterPro" id="IPR018200">
    <property type="entry name" value="USP_CS"/>
</dbReference>
<feature type="region of interest" description="Disordered" evidence="7">
    <location>
        <begin position="732"/>
        <end position="785"/>
    </location>
</feature>
<feature type="domain" description="MYND-type" evidence="9">
    <location>
        <begin position="689"/>
        <end position="730"/>
    </location>
</feature>
<evidence type="ECO:0000256" key="5">
    <source>
        <dbReference type="ARBA" id="ARBA00022833"/>
    </source>
</evidence>
<dbReference type="InterPro" id="IPR050185">
    <property type="entry name" value="Ub_carboxyl-term_hydrolase"/>
</dbReference>
<feature type="domain" description="USP" evidence="8">
    <location>
        <begin position="396"/>
        <end position="1028"/>
    </location>
</feature>
<evidence type="ECO:0000256" key="2">
    <source>
        <dbReference type="ARBA" id="ARBA00012759"/>
    </source>
</evidence>
<feature type="compositionally biased region" description="Low complexity" evidence="7">
    <location>
        <begin position="281"/>
        <end position="297"/>
    </location>
</feature>